<keyword evidence="7" id="KW-1185">Reference proteome</keyword>
<dbReference type="Pfam" id="PF08534">
    <property type="entry name" value="Redoxin"/>
    <property type="match status" value="1"/>
</dbReference>
<dbReference type="CDD" id="cd02966">
    <property type="entry name" value="TlpA_like_family"/>
    <property type="match status" value="1"/>
</dbReference>
<dbReference type="PROSITE" id="PS51257">
    <property type="entry name" value="PROKAR_LIPOPROTEIN"/>
    <property type="match status" value="1"/>
</dbReference>
<dbReference type="EMBL" id="RAPQ01000009">
    <property type="protein sequence ID" value="RKE02412.1"/>
    <property type="molecule type" value="Genomic_DNA"/>
</dbReference>
<keyword evidence="4" id="KW-0676">Redox-active center</keyword>
<dbReference type="InterPro" id="IPR013740">
    <property type="entry name" value="Redoxin"/>
</dbReference>
<dbReference type="GO" id="GO:0030313">
    <property type="term" value="C:cell envelope"/>
    <property type="evidence" value="ECO:0007669"/>
    <property type="project" value="UniProtKB-SubCell"/>
</dbReference>
<dbReference type="GO" id="GO:0017004">
    <property type="term" value="P:cytochrome complex assembly"/>
    <property type="evidence" value="ECO:0007669"/>
    <property type="project" value="UniProtKB-KW"/>
</dbReference>
<comment type="caution">
    <text evidence="6">The sequence shown here is derived from an EMBL/GenBank/DDBJ whole genome shotgun (WGS) entry which is preliminary data.</text>
</comment>
<organism evidence="6 7">
    <name type="scientific">Marinifilum flexuosum</name>
    <dbReference type="NCBI Taxonomy" id="1117708"/>
    <lineage>
        <taxon>Bacteria</taxon>
        <taxon>Pseudomonadati</taxon>
        <taxon>Bacteroidota</taxon>
        <taxon>Bacteroidia</taxon>
        <taxon>Marinilabiliales</taxon>
        <taxon>Marinifilaceae</taxon>
    </lineage>
</organism>
<protein>
    <submittedName>
        <fullName evidence="6">Peroxiredoxin</fullName>
    </submittedName>
</protein>
<gene>
    <name evidence="6" type="ORF">BXY64_2501</name>
</gene>
<keyword evidence="3" id="KW-1015">Disulfide bond</keyword>
<sequence length="375" mass="43123">MKQILLIAFVALLMSCQQKRDTYLITGNLTNIPDSSIINLYIDYGDMGKRIATDTVINGYFEFSDSLVKQPSKMNLRMKDWQNFYGQCDLWVEHEKITVNGDGKYLATWQVVSNIKEQIVLNKFVEATRTLDATIDSLSIARIKSINNREIASEMMREIDSLYKRKQNIEYDLIKENPNSRTALNKLYYKIKFDKSTPKEEVQEIYNRIDEEYKNTLHAQGILTCLEDRKAPEIGDNMIDFVAHDTDGKNHSLSEYKGKYLLLDFWSMGCGPCMMAMPETKKLDSLNRDQLCIIGLNMASSEETWKDVSIKKNISWVNLSDGKSTFSGISSVYGITAFPTYILIDPDGKIIDKWMGYSKGHLEEKLKKHIENLKV</sequence>
<name>A0A419X3X3_9BACT</name>
<evidence type="ECO:0000259" key="5">
    <source>
        <dbReference type="PROSITE" id="PS51352"/>
    </source>
</evidence>
<feature type="domain" description="Thioredoxin" evidence="5">
    <location>
        <begin position="232"/>
        <end position="375"/>
    </location>
</feature>
<dbReference type="InterPro" id="IPR013766">
    <property type="entry name" value="Thioredoxin_domain"/>
</dbReference>
<keyword evidence="2" id="KW-0201">Cytochrome c-type biogenesis</keyword>
<dbReference type="RefSeq" id="WP_120240281.1">
    <property type="nucleotide sequence ID" value="NZ_RAPQ01000009.1"/>
</dbReference>
<dbReference type="PROSITE" id="PS51352">
    <property type="entry name" value="THIOREDOXIN_2"/>
    <property type="match status" value="1"/>
</dbReference>
<comment type="subcellular location">
    <subcellularLocation>
        <location evidence="1">Cell envelope</location>
    </subcellularLocation>
</comment>
<evidence type="ECO:0000256" key="2">
    <source>
        <dbReference type="ARBA" id="ARBA00022748"/>
    </source>
</evidence>
<evidence type="ECO:0000256" key="3">
    <source>
        <dbReference type="ARBA" id="ARBA00023157"/>
    </source>
</evidence>
<evidence type="ECO:0000256" key="4">
    <source>
        <dbReference type="ARBA" id="ARBA00023284"/>
    </source>
</evidence>
<dbReference type="PANTHER" id="PTHR42852">
    <property type="entry name" value="THIOL:DISULFIDE INTERCHANGE PROTEIN DSBE"/>
    <property type="match status" value="1"/>
</dbReference>
<evidence type="ECO:0000313" key="7">
    <source>
        <dbReference type="Proteomes" id="UP000284531"/>
    </source>
</evidence>
<dbReference type="InterPro" id="IPR036249">
    <property type="entry name" value="Thioredoxin-like_sf"/>
</dbReference>
<dbReference type="Gene3D" id="3.40.30.10">
    <property type="entry name" value="Glutaredoxin"/>
    <property type="match status" value="1"/>
</dbReference>
<accession>A0A419X3X3</accession>
<proteinExistence type="predicted"/>
<dbReference type="SUPFAM" id="SSF52833">
    <property type="entry name" value="Thioredoxin-like"/>
    <property type="match status" value="1"/>
</dbReference>
<dbReference type="OrthoDB" id="979391at2"/>
<dbReference type="InterPro" id="IPR050553">
    <property type="entry name" value="Thioredoxin_ResA/DsbE_sf"/>
</dbReference>
<dbReference type="Proteomes" id="UP000284531">
    <property type="component" value="Unassembled WGS sequence"/>
</dbReference>
<dbReference type="AlphaFoldDB" id="A0A419X3X3"/>
<dbReference type="PANTHER" id="PTHR42852:SF6">
    <property type="entry name" value="THIOL:DISULFIDE INTERCHANGE PROTEIN DSBE"/>
    <property type="match status" value="1"/>
</dbReference>
<evidence type="ECO:0000313" key="6">
    <source>
        <dbReference type="EMBL" id="RKE02412.1"/>
    </source>
</evidence>
<reference evidence="6 7" key="1">
    <citation type="submission" date="2018-09" db="EMBL/GenBank/DDBJ databases">
        <title>Genomic Encyclopedia of Archaeal and Bacterial Type Strains, Phase II (KMG-II): from individual species to whole genera.</title>
        <authorList>
            <person name="Goeker M."/>
        </authorList>
    </citation>
    <scope>NUCLEOTIDE SEQUENCE [LARGE SCALE GENOMIC DNA]</scope>
    <source>
        <strain evidence="6 7">DSM 21950</strain>
    </source>
</reference>
<evidence type="ECO:0000256" key="1">
    <source>
        <dbReference type="ARBA" id="ARBA00004196"/>
    </source>
</evidence>